<dbReference type="AlphaFoldDB" id="F8P404"/>
<proteinExistence type="predicted"/>
<accession>F8P404</accession>
<dbReference type="KEGG" id="sla:SERLADRAFT_472813"/>
<sequence length="72" mass="7506">MAGKGLVPGLTVFLQLNTNLQLSMSPFSVSYRLFALLLAVSTLTHAGVIENADCPAIEDGAPPTSDIGLCPF</sequence>
<dbReference type="Proteomes" id="UP000008064">
    <property type="component" value="Unassembled WGS sequence"/>
</dbReference>
<dbReference type="EMBL" id="GL945437">
    <property type="protein sequence ID" value="EGO22252.1"/>
    <property type="molecule type" value="Genomic_DNA"/>
</dbReference>
<evidence type="ECO:0000313" key="1">
    <source>
        <dbReference type="EMBL" id="EGO22252.1"/>
    </source>
</evidence>
<reference evidence="1" key="1">
    <citation type="submission" date="2011-04" db="EMBL/GenBank/DDBJ databases">
        <title>Evolution of plant cell wall degrading machinery underlies the functional diversity of forest fungi.</title>
        <authorList>
            <consortium name="US DOE Joint Genome Institute (JGI-PGF)"/>
            <person name="Eastwood D.C."/>
            <person name="Floudas D."/>
            <person name="Binder M."/>
            <person name="Majcherczyk A."/>
            <person name="Schneider P."/>
            <person name="Aerts A."/>
            <person name="Asiegbu F.O."/>
            <person name="Baker S.E."/>
            <person name="Barry K."/>
            <person name="Bendiksby M."/>
            <person name="Blumentritt M."/>
            <person name="Coutinho P.M."/>
            <person name="Cullen D."/>
            <person name="Cullen D."/>
            <person name="Gathman A."/>
            <person name="Goodell B."/>
            <person name="Henrissat B."/>
            <person name="Ihrmark K."/>
            <person name="Kauserud H."/>
            <person name="Kohler A."/>
            <person name="LaButti K."/>
            <person name="Lapidus A."/>
            <person name="Lavin J.L."/>
            <person name="Lee Y.-H."/>
            <person name="Lindquist E."/>
            <person name="Lilly W."/>
            <person name="Lucas S."/>
            <person name="Morin E."/>
            <person name="Murat C."/>
            <person name="Oguiza J.A."/>
            <person name="Park J."/>
            <person name="Pisabarro A.G."/>
            <person name="Riley R."/>
            <person name="Rosling A."/>
            <person name="Salamov A."/>
            <person name="Schmidt O."/>
            <person name="Schmutz J."/>
            <person name="Skrede I."/>
            <person name="Stenlid J."/>
            <person name="Wiebenga A."/>
            <person name="Xie X."/>
            <person name="Kues U."/>
            <person name="Hibbett D.S."/>
            <person name="Hoffmeister D."/>
            <person name="Hogberg N."/>
            <person name="Martin F."/>
            <person name="Grigoriev I.V."/>
            <person name="Watkinson S.C."/>
        </authorList>
    </citation>
    <scope>NUCLEOTIDE SEQUENCE</scope>
    <source>
        <strain evidence="1">S7.9</strain>
    </source>
</reference>
<name>F8P404_SERL9</name>
<dbReference type="RefSeq" id="XP_007320790.1">
    <property type="nucleotide sequence ID" value="XM_007320728.1"/>
</dbReference>
<protein>
    <submittedName>
        <fullName evidence="1">Uncharacterized protein</fullName>
    </submittedName>
</protein>
<dbReference type="GeneID" id="18820196"/>
<organism>
    <name type="scientific">Serpula lacrymans var. lacrymans (strain S7.9)</name>
    <name type="common">Dry rot fungus</name>
    <dbReference type="NCBI Taxonomy" id="578457"/>
    <lineage>
        <taxon>Eukaryota</taxon>
        <taxon>Fungi</taxon>
        <taxon>Dikarya</taxon>
        <taxon>Basidiomycota</taxon>
        <taxon>Agaricomycotina</taxon>
        <taxon>Agaricomycetes</taxon>
        <taxon>Agaricomycetidae</taxon>
        <taxon>Boletales</taxon>
        <taxon>Coniophorineae</taxon>
        <taxon>Serpulaceae</taxon>
        <taxon>Serpula</taxon>
    </lineage>
</organism>
<dbReference type="HOGENOM" id="CLU_2723760_0_0_1"/>
<gene>
    <name evidence="1" type="ORF">SERLADRAFT_472813</name>
</gene>